<dbReference type="AlphaFoldDB" id="A0A7X0XFV4"/>
<evidence type="ECO:0000313" key="1">
    <source>
        <dbReference type="EMBL" id="MBC1493449.1"/>
    </source>
</evidence>
<organism evidence="1 2">
    <name type="scientific">Listeria booriae</name>
    <dbReference type="NCBI Taxonomy" id="1552123"/>
    <lineage>
        <taxon>Bacteria</taxon>
        <taxon>Bacillati</taxon>
        <taxon>Bacillota</taxon>
        <taxon>Bacilli</taxon>
        <taxon>Bacillales</taxon>
        <taxon>Listeriaceae</taxon>
        <taxon>Listeria</taxon>
    </lineage>
</organism>
<accession>A0A7X0XFV4</accession>
<reference evidence="1 2" key="1">
    <citation type="submission" date="2020-03" db="EMBL/GenBank/DDBJ databases">
        <title>Soil Listeria distribution.</title>
        <authorList>
            <person name="Liao J."/>
            <person name="Wiedmann M."/>
        </authorList>
    </citation>
    <scope>NUCLEOTIDE SEQUENCE [LARGE SCALE GENOMIC DNA]</scope>
    <source>
        <strain evidence="1 2">FSL L7-1547</strain>
    </source>
</reference>
<evidence type="ECO:0000313" key="2">
    <source>
        <dbReference type="Proteomes" id="UP000533953"/>
    </source>
</evidence>
<gene>
    <name evidence="1" type="ORF">HCI99_16630</name>
</gene>
<comment type="caution">
    <text evidence="1">The sequence shown here is derived from an EMBL/GenBank/DDBJ whole genome shotgun (WGS) entry which is preliminary data.</text>
</comment>
<name>A0A7X0XFV4_9LIST</name>
<proteinExistence type="predicted"/>
<protein>
    <submittedName>
        <fullName evidence="1">Uncharacterized protein</fullName>
    </submittedName>
</protein>
<dbReference type="RefSeq" id="WP_185402917.1">
    <property type="nucleotide sequence ID" value="NZ_JAARQY010000033.1"/>
</dbReference>
<sequence length="213" mass="25425">MRQILQDYLEISKQPIRKEKNRQYKIWFETNYEDLPNFDDLIVFFTSSGKSYFLMNKLLFPMLDEELFDKQNRAACQFIFTNDLAEAYADYRFKKHNIPENDVLTLAQKLIPNSPELLEYRYQLLQNYFAFAFHEIPSGILHGMNGATVDEAREGLRALEEYIEISKQLGYLEENQEAITQMKTYYHQWINYLKMNDSSIPFSEYTKSPKKEL</sequence>
<dbReference type="EMBL" id="JAASTX010000035">
    <property type="protein sequence ID" value="MBC1493449.1"/>
    <property type="molecule type" value="Genomic_DNA"/>
</dbReference>
<dbReference type="Proteomes" id="UP000533953">
    <property type="component" value="Unassembled WGS sequence"/>
</dbReference>